<proteinExistence type="predicted"/>
<dbReference type="EMBL" id="PYGE01000020">
    <property type="protein sequence ID" value="PSK98291.1"/>
    <property type="molecule type" value="Genomic_DNA"/>
</dbReference>
<dbReference type="RefSeq" id="WP_165358755.1">
    <property type="nucleotide sequence ID" value="NZ_PYGE01000020.1"/>
</dbReference>
<dbReference type="AlphaFoldDB" id="A0A2P8DM61"/>
<keyword evidence="2" id="KW-1185">Reference proteome</keyword>
<sequence>MADTKATAGAPAAGWVAVTRIDGRRCIEMRWSVQRAEATTREATTAEAGVGHAA</sequence>
<comment type="caution">
    <text evidence="1">The sequence shown here is derived from an EMBL/GenBank/DDBJ whole genome shotgun (WGS) entry which is preliminary data.</text>
</comment>
<dbReference type="Proteomes" id="UP000243528">
    <property type="component" value="Unassembled WGS sequence"/>
</dbReference>
<protein>
    <submittedName>
        <fullName evidence="1">Uncharacterized protein</fullName>
    </submittedName>
</protein>
<accession>A0A2P8DM61</accession>
<organism evidence="1 2">
    <name type="scientific">Haloactinopolyspora alba</name>
    <dbReference type="NCBI Taxonomy" id="648780"/>
    <lineage>
        <taxon>Bacteria</taxon>
        <taxon>Bacillati</taxon>
        <taxon>Actinomycetota</taxon>
        <taxon>Actinomycetes</taxon>
        <taxon>Jiangellales</taxon>
        <taxon>Jiangellaceae</taxon>
        <taxon>Haloactinopolyspora</taxon>
    </lineage>
</organism>
<evidence type="ECO:0000313" key="1">
    <source>
        <dbReference type="EMBL" id="PSK98291.1"/>
    </source>
</evidence>
<name>A0A2P8DM61_9ACTN</name>
<gene>
    <name evidence="1" type="ORF">CLV30_12077</name>
</gene>
<reference evidence="1 2" key="1">
    <citation type="submission" date="2018-03" db="EMBL/GenBank/DDBJ databases">
        <title>Genomic Encyclopedia of Archaeal and Bacterial Type Strains, Phase II (KMG-II): from individual species to whole genera.</title>
        <authorList>
            <person name="Goeker M."/>
        </authorList>
    </citation>
    <scope>NUCLEOTIDE SEQUENCE [LARGE SCALE GENOMIC DNA]</scope>
    <source>
        <strain evidence="1 2">DSM 45211</strain>
    </source>
</reference>
<evidence type="ECO:0000313" key="2">
    <source>
        <dbReference type="Proteomes" id="UP000243528"/>
    </source>
</evidence>